<feature type="signal peptide" evidence="1">
    <location>
        <begin position="1"/>
        <end position="22"/>
    </location>
</feature>
<feature type="domain" description="SGNH hydrolase-type esterase" evidence="2">
    <location>
        <begin position="50"/>
        <end position="213"/>
    </location>
</feature>
<dbReference type="InterPro" id="IPR013830">
    <property type="entry name" value="SGNH_hydro"/>
</dbReference>
<dbReference type="InterPro" id="IPR051532">
    <property type="entry name" value="Ester_Hydrolysis_Enzymes"/>
</dbReference>
<protein>
    <submittedName>
        <fullName evidence="3">SGNH/GDSL hydrolase family protein</fullName>
    </submittedName>
</protein>
<dbReference type="RefSeq" id="WP_275110422.1">
    <property type="nucleotide sequence ID" value="NZ_JAKJSC010000002.1"/>
</dbReference>
<accession>A0ABT5VUK0</accession>
<evidence type="ECO:0000259" key="2">
    <source>
        <dbReference type="Pfam" id="PF13472"/>
    </source>
</evidence>
<feature type="chain" id="PRO_5046782971" evidence="1">
    <location>
        <begin position="23"/>
        <end position="229"/>
    </location>
</feature>
<gene>
    <name evidence="3" type="ORF">L3049_13890</name>
</gene>
<reference evidence="3 4" key="1">
    <citation type="submission" date="2022-01" db="EMBL/GenBank/DDBJ databases">
        <title>Labilibaculum sp. nov, a marine bacterium isolated from Antarctica.</title>
        <authorList>
            <person name="Dai W."/>
        </authorList>
    </citation>
    <scope>NUCLEOTIDE SEQUENCE [LARGE SCALE GENOMIC DNA]</scope>
    <source>
        <strain evidence="3 4">DW002</strain>
    </source>
</reference>
<dbReference type="Gene3D" id="3.40.50.1110">
    <property type="entry name" value="SGNH hydrolase"/>
    <property type="match status" value="1"/>
</dbReference>
<evidence type="ECO:0000313" key="3">
    <source>
        <dbReference type="EMBL" id="MDE5419093.1"/>
    </source>
</evidence>
<dbReference type="EMBL" id="JAKJSC010000002">
    <property type="protein sequence ID" value="MDE5419093.1"/>
    <property type="molecule type" value="Genomic_DNA"/>
</dbReference>
<keyword evidence="4" id="KW-1185">Reference proteome</keyword>
<sequence length="229" mass="25363">MKSLKSLLVILFIGCLTSSAMAQDWANLKKYAEANSQLALPAADEARVVFMGNSITEKWEKYDASFFSSNPYINRGISGQVTSQMLLRFRPDVIELNPKVVVILAGTNDIAENKGPITIKQIAGNIFSMAELAKANGIKVVLATALPAISYSWRPGIEPADKIIALNKLIRKYAKKNDLVLIDYYKPMVNKQKGLKKEYGRDTVHPSVAGYKVMEKLVKKAVKKALKRS</sequence>
<dbReference type="InterPro" id="IPR036514">
    <property type="entry name" value="SGNH_hydro_sf"/>
</dbReference>
<name>A0ABT5VUK0_9BACT</name>
<dbReference type="CDD" id="cd04501">
    <property type="entry name" value="SGNH_hydrolase_like_4"/>
    <property type="match status" value="1"/>
</dbReference>
<evidence type="ECO:0000313" key="4">
    <source>
        <dbReference type="Proteomes" id="UP001528920"/>
    </source>
</evidence>
<dbReference type="SUPFAM" id="SSF52266">
    <property type="entry name" value="SGNH hydrolase"/>
    <property type="match status" value="1"/>
</dbReference>
<proteinExistence type="predicted"/>
<dbReference type="PANTHER" id="PTHR30383:SF5">
    <property type="entry name" value="SGNH HYDROLASE-TYPE ESTERASE DOMAIN-CONTAINING PROTEIN"/>
    <property type="match status" value="1"/>
</dbReference>
<dbReference type="Pfam" id="PF13472">
    <property type="entry name" value="Lipase_GDSL_2"/>
    <property type="match status" value="1"/>
</dbReference>
<dbReference type="GO" id="GO:0016787">
    <property type="term" value="F:hydrolase activity"/>
    <property type="evidence" value="ECO:0007669"/>
    <property type="project" value="UniProtKB-KW"/>
</dbReference>
<organism evidence="3 4">
    <name type="scientific">Paralabilibaculum antarcticum</name>
    <dbReference type="NCBI Taxonomy" id="2912572"/>
    <lineage>
        <taxon>Bacteria</taxon>
        <taxon>Pseudomonadati</taxon>
        <taxon>Bacteroidota</taxon>
        <taxon>Bacteroidia</taxon>
        <taxon>Marinilabiliales</taxon>
        <taxon>Marinifilaceae</taxon>
        <taxon>Paralabilibaculum</taxon>
    </lineage>
</organism>
<dbReference type="PANTHER" id="PTHR30383">
    <property type="entry name" value="THIOESTERASE 1/PROTEASE 1/LYSOPHOSPHOLIPASE L1"/>
    <property type="match status" value="1"/>
</dbReference>
<comment type="caution">
    <text evidence="3">The sequence shown here is derived from an EMBL/GenBank/DDBJ whole genome shotgun (WGS) entry which is preliminary data.</text>
</comment>
<dbReference type="Proteomes" id="UP001528920">
    <property type="component" value="Unassembled WGS sequence"/>
</dbReference>
<keyword evidence="1" id="KW-0732">Signal</keyword>
<evidence type="ECO:0000256" key="1">
    <source>
        <dbReference type="SAM" id="SignalP"/>
    </source>
</evidence>
<keyword evidence="3" id="KW-0378">Hydrolase</keyword>